<dbReference type="GO" id="GO:0003677">
    <property type="term" value="F:DNA binding"/>
    <property type="evidence" value="ECO:0007669"/>
    <property type="project" value="InterPro"/>
</dbReference>
<gene>
    <name evidence="5" type="ORF">LPB138_02330</name>
</gene>
<dbReference type="STRING" id="1850246.LPB138_02330"/>
<dbReference type="Gene3D" id="2.130.10.10">
    <property type="entry name" value="YVTN repeat-like/Quinoprotein amine dehydrogenase"/>
    <property type="match status" value="2"/>
</dbReference>
<reference evidence="5 6" key="1">
    <citation type="submission" date="2016-10" db="EMBL/GenBank/DDBJ databases">
        <title>Lutibacter sp. LPB0138, isolated from marine gastropod.</title>
        <authorList>
            <person name="Kim E."/>
            <person name="Yi H."/>
        </authorList>
    </citation>
    <scope>NUCLEOTIDE SEQUENCE [LARGE SCALE GENOMIC DNA]</scope>
    <source>
        <strain evidence="5 6">LPB0138</strain>
    </source>
</reference>
<dbReference type="PROSITE" id="PS51257">
    <property type="entry name" value="PROKAR_LIPOPROTEIN"/>
    <property type="match status" value="1"/>
</dbReference>
<evidence type="ECO:0000256" key="3">
    <source>
        <dbReference type="SAM" id="SignalP"/>
    </source>
</evidence>
<dbReference type="Gene3D" id="1.10.10.10">
    <property type="entry name" value="Winged helix-like DNA-binding domain superfamily/Winged helix DNA-binding domain"/>
    <property type="match status" value="1"/>
</dbReference>
<dbReference type="InterPro" id="IPR013783">
    <property type="entry name" value="Ig-like_fold"/>
</dbReference>
<dbReference type="EMBL" id="CP017478">
    <property type="protein sequence ID" value="AOW19584.1"/>
    <property type="molecule type" value="Genomic_DNA"/>
</dbReference>
<protein>
    <recommendedName>
        <fullName evidence="4">HTH luxR-type domain-containing protein</fullName>
    </recommendedName>
</protein>
<dbReference type="GO" id="GO:0006355">
    <property type="term" value="P:regulation of DNA-templated transcription"/>
    <property type="evidence" value="ECO:0007669"/>
    <property type="project" value="InterPro"/>
</dbReference>
<feature type="chain" id="PRO_5009110749" description="HTH luxR-type domain-containing protein" evidence="3">
    <location>
        <begin position="22"/>
        <end position="935"/>
    </location>
</feature>
<evidence type="ECO:0000313" key="6">
    <source>
        <dbReference type="Proteomes" id="UP000176050"/>
    </source>
</evidence>
<evidence type="ECO:0000256" key="1">
    <source>
        <dbReference type="SAM" id="Coils"/>
    </source>
</evidence>
<dbReference type="KEGG" id="lul:LPB138_02330"/>
<evidence type="ECO:0000313" key="5">
    <source>
        <dbReference type="EMBL" id="AOW19584.1"/>
    </source>
</evidence>
<dbReference type="InterPro" id="IPR016032">
    <property type="entry name" value="Sig_transdc_resp-reg_C-effctor"/>
</dbReference>
<dbReference type="SUPFAM" id="SSF63829">
    <property type="entry name" value="Calcium-dependent phosphotriesterase"/>
    <property type="match status" value="1"/>
</dbReference>
<name>A0A1D8P4U8_9FLAO</name>
<feature type="domain" description="HTH luxR-type" evidence="4">
    <location>
        <begin position="875"/>
        <end position="932"/>
    </location>
</feature>
<keyword evidence="2" id="KW-0472">Membrane</keyword>
<evidence type="ECO:0000256" key="2">
    <source>
        <dbReference type="SAM" id="Phobius"/>
    </source>
</evidence>
<evidence type="ECO:0000259" key="4">
    <source>
        <dbReference type="SMART" id="SM00421"/>
    </source>
</evidence>
<dbReference type="Pfam" id="PF07494">
    <property type="entry name" value="Reg_prop"/>
    <property type="match status" value="1"/>
</dbReference>
<feature type="transmembrane region" description="Helical" evidence="2">
    <location>
        <begin position="737"/>
        <end position="757"/>
    </location>
</feature>
<dbReference type="AlphaFoldDB" id="A0A1D8P4U8"/>
<dbReference type="Proteomes" id="UP000176050">
    <property type="component" value="Chromosome"/>
</dbReference>
<keyword evidence="2" id="KW-0812">Transmembrane</keyword>
<dbReference type="SMART" id="SM00421">
    <property type="entry name" value="HTH_LUXR"/>
    <property type="match status" value="1"/>
</dbReference>
<feature type="signal peptide" evidence="3">
    <location>
        <begin position="1"/>
        <end position="21"/>
    </location>
</feature>
<dbReference type="Gene3D" id="2.60.40.10">
    <property type="entry name" value="Immunoglobulins"/>
    <property type="match status" value="1"/>
</dbReference>
<dbReference type="RefSeq" id="WP_070235700.1">
    <property type="nucleotide sequence ID" value="NZ_CP017478.1"/>
</dbReference>
<sequence length="935" mass="108552">MKQLKYVLLCYFIFSCASIFSQELPPIQTYTPSTYKAENQNWDIAQCSNNNIYVANSSGLLVFNGSDWNLYPSPNNSVIRSVKVLNDKVYTGSYMDFGYWIQDEFGKLNYTSLIEKLDIKSINDEQFWTIENIDEWMIFQSFDRIIFYNTIDDSTKNIEEIDSIGKVYIVNNTVYYQSINDGLYKIENGNSILISNEDIVSKNQIINTFSYGENLLLLTDKNGFYLLNTKTIQQWKSTINNVLKDKSVFSCIKLKDSSFLIGTISNGFYHVDINGEILLHINQESGLNNNTVLSLFEDDNNNIWLGLDNGINCINIKSPFYLYNDFMGKLGTVYTSVIQNNILYLGTNQGLFYKHLNDSEFKLIKGTNGQVWNLVKIKNTLFCAHNSGLFQINKNRATKIPGIYGVWNVKSIPNNQNKLVASNYNGYYLLEYSNNNWRVKNYINGFHFSCKYFEFINQNELLTSNDFGGAFKLTLSDDLSEFNEVKNYNILPKSKNSSILKFQNQLFFTCKYGVFKYDSNLDTFSNDSLLSSMFTPDSYTSGKLIIDPENDKLWSFNKKNISYLESSKIDNNSKVKKIYIPSSYRNEMTGFENITHLSDQNYLIGTSKGFTIINTDKIEEKNYTVNINSIKSRSKNEPLKNTSISNKISIENNGNYIEFDYNVPEFDAFMEAEYQYLLKINSSSNIWSEWSTKSNISFENLYFGNYTFLVKARVGGSETNITSYKFRVKRPFYSSNIMIAIYILSLMLITILLHYAYKNYYSKKQMKLLDKTQKELKLKQLENEQQKMIFKNEKLKLDIKNKNREVAISTMSILKKNKFLNEIKQELTKSKNSNNIQSVIKVIDKNINNTDDWKFFEEAFNNADKDFLKKVKSKHPNLTPNDLRLCAYLRLNLSSKEIAPLLNISTKSVEVKRYRLRKKINLPHEKSLTNYILEL</sequence>
<dbReference type="InterPro" id="IPR036388">
    <property type="entry name" value="WH-like_DNA-bd_sf"/>
</dbReference>
<accession>A0A1D8P4U8</accession>
<dbReference type="OrthoDB" id="1090267at2"/>
<dbReference type="InterPro" id="IPR000792">
    <property type="entry name" value="Tscrpt_reg_LuxR_C"/>
</dbReference>
<organism evidence="5 6">
    <name type="scientific">Urechidicola croceus</name>
    <dbReference type="NCBI Taxonomy" id="1850246"/>
    <lineage>
        <taxon>Bacteria</taxon>
        <taxon>Pseudomonadati</taxon>
        <taxon>Bacteroidota</taxon>
        <taxon>Flavobacteriia</taxon>
        <taxon>Flavobacteriales</taxon>
        <taxon>Flavobacteriaceae</taxon>
        <taxon>Urechidicola</taxon>
    </lineage>
</organism>
<keyword evidence="2" id="KW-1133">Transmembrane helix</keyword>
<keyword evidence="3" id="KW-0732">Signal</keyword>
<proteinExistence type="predicted"/>
<dbReference type="InterPro" id="IPR015943">
    <property type="entry name" value="WD40/YVTN_repeat-like_dom_sf"/>
</dbReference>
<dbReference type="InterPro" id="IPR011110">
    <property type="entry name" value="Reg_prop"/>
</dbReference>
<dbReference type="SUPFAM" id="SSF46894">
    <property type="entry name" value="C-terminal effector domain of the bipartite response regulators"/>
    <property type="match status" value="1"/>
</dbReference>
<keyword evidence="1" id="KW-0175">Coiled coil</keyword>
<feature type="coiled-coil region" evidence="1">
    <location>
        <begin position="764"/>
        <end position="798"/>
    </location>
</feature>
<keyword evidence="6" id="KW-1185">Reference proteome</keyword>